<dbReference type="SMART" id="SM00530">
    <property type="entry name" value="HTH_XRE"/>
    <property type="match status" value="1"/>
</dbReference>
<evidence type="ECO:0000313" key="2">
    <source>
        <dbReference type="EMBL" id="MFC7244283.1"/>
    </source>
</evidence>
<evidence type="ECO:0000313" key="3">
    <source>
        <dbReference type="Proteomes" id="UP001596392"/>
    </source>
</evidence>
<organism evidence="2 3">
    <name type="scientific">Catellatospora aurea</name>
    <dbReference type="NCBI Taxonomy" id="1337874"/>
    <lineage>
        <taxon>Bacteria</taxon>
        <taxon>Bacillati</taxon>
        <taxon>Actinomycetota</taxon>
        <taxon>Actinomycetes</taxon>
        <taxon>Micromonosporales</taxon>
        <taxon>Micromonosporaceae</taxon>
        <taxon>Catellatospora</taxon>
    </lineage>
</organism>
<dbReference type="CDD" id="cd00093">
    <property type="entry name" value="HTH_XRE"/>
    <property type="match status" value="1"/>
</dbReference>
<dbReference type="Pfam" id="PF01381">
    <property type="entry name" value="HTH_3"/>
    <property type="match status" value="1"/>
</dbReference>
<gene>
    <name evidence="2" type="ORF">ACFQO7_17555</name>
</gene>
<dbReference type="Proteomes" id="UP001596392">
    <property type="component" value="Unassembled WGS sequence"/>
</dbReference>
<dbReference type="InterPro" id="IPR001387">
    <property type="entry name" value="Cro/C1-type_HTH"/>
</dbReference>
<dbReference type="PROSITE" id="PS50943">
    <property type="entry name" value="HTH_CROC1"/>
    <property type="match status" value="1"/>
</dbReference>
<evidence type="ECO:0000259" key="1">
    <source>
        <dbReference type="PROSITE" id="PS50943"/>
    </source>
</evidence>
<accession>A0ABW2GYW4</accession>
<dbReference type="Gene3D" id="1.25.40.10">
    <property type="entry name" value="Tetratricopeptide repeat domain"/>
    <property type="match status" value="1"/>
</dbReference>
<dbReference type="InterPro" id="IPR011990">
    <property type="entry name" value="TPR-like_helical_dom_sf"/>
</dbReference>
<keyword evidence="3" id="KW-1185">Reference proteome</keyword>
<sequence>MNGFGSFHRTAEVIVKRVGLSQRRKAVGLSQEKLAENLGVDRSTVVRWEAGDTTPQPWHRPQLARALKITVEHLDVLLVGHAEAAPPHDERLKYALAHPSAVDTVIAAGLRHQTQKLDRQYDELPSSALLAPAGQLHGQAVYLRSRASSAAARDDLWAAEAESALLMGQLTWDASYRRDHPGADTYFDQAIAAAGHAGIVVVAAHAELRKSYVALSGRKDPRGGLALAQRAADSAKGHSTVLAGMATLHVGEAHAMLGDARGCEVALHRAERLLDEVRPEEPAAALFCRSTHGRIAGSSYLRLGLLSRAEPTLRSSHTLMNHQRKSTAIVLGNLSLACIRQRKLDEAVSHLHQAIAVLERTRGGGGLNVAFTAAREMLPWRDNVGVSEVSDRLLALMSAA</sequence>
<dbReference type="SUPFAM" id="SSF48452">
    <property type="entry name" value="TPR-like"/>
    <property type="match status" value="1"/>
</dbReference>
<comment type="caution">
    <text evidence="2">The sequence shown here is derived from an EMBL/GenBank/DDBJ whole genome shotgun (WGS) entry which is preliminary data.</text>
</comment>
<name>A0ABW2GYW4_9ACTN</name>
<protein>
    <submittedName>
        <fullName evidence="2">Helix-turn-helix transcriptional regulator</fullName>
    </submittedName>
</protein>
<reference evidence="3" key="1">
    <citation type="journal article" date="2019" name="Int. J. Syst. Evol. Microbiol.">
        <title>The Global Catalogue of Microorganisms (GCM) 10K type strain sequencing project: providing services to taxonomists for standard genome sequencing and annotation.</title>
        <authorList>
            <consortium name="The Broad Institute Genomics Platform"/>
            <consortium name="The Broad Institute Genome Sequencing Center for Infectious Disease"/>
            <person name="Wu L."/>
            <person name="Ma J."/>
        </authorList>
    </citation>
    <scope>NUCLEOTIDE SEQUENCE [LARGE SCALE GENOMIC DNA]</scope>
    <source>
        <strain evidence="3">CGMCC 1.9106</strain>
    </source>
</reference>
<proteinExistence type="predicted"/>
<dbReference type="EMBL" id="JBHTAC010000016">
    <property type="protein sequence ID" value="MFC7244283.1"/>
    <property type="molecule type" value="Genomic_DNA"/>
</dbReference>
<dbReference type="SUPFAM" id="SSF47413">
    <property type="entry name" value="lambda repressor-like DNA-binding domains"/>
    <property type="match status" value="1"/>
</dbReference>
<dbReference type="InterPro" id="IPR010982">
    <property type="entry name" value="Lambda_DNA-bd_dom_sf"/>
</dbReference>
<feature type="domain" description="HTH cro/C1-type" evidence="1">
    <location>
        <begin position="20"/>
        <end position="74"/>
    </location>
</feature>
<dbReference type="Gene3D" id="1.10.260.40">
    <property type="entry name" value="lambda repressor-like DNA-binding domains"/>
    <property type="match status" value="1"/>
</dbReference>
<dbReference type="RefSeq" id="WP_376807338.1">
    <property type="nucleotide sequence ID" value="NZ_JBHTAC010000016.1"/>
</dbReference>